<dbReference type="Pfam" id="PF00646">
    <property type="entry name" value="F-box"/>
    <property type="match status" value="1"/>
</dbReference>
<evidence type="ECO:0000313" key="2">
    <source>
        <dbReference type="EMBL" id="KAK8036499.1"/>
    </source>
</evidence>
<proteinExistence type="predicted"/>
<reference evidence="2 3" key="1">
    <citation type="submission" date="2023-01" db="EMBL/GenBank/DDBJ databases">
        <title>Analysis of 21 Apiospora genomes using comparative genomics revels a genus with tremendous synthesis potential of carbohydrate active enzymes and secondary metabolites.</title>
        <authorList>
            <person name="Sorensen T."/>
        </authorList>
    </citation>
    <scope>NUCLEOTIDE SEQUENCE [LARGE SCALE GENOMIC DNA]</scope>
    <source>
        <strain evidence="2 3">CBS 20057</strain>
    </source>
</reference>
<keyword evidence="3" id="KW-1185">Reference proteome</keyword>
<feature type="domain" description="F-box" evidence="1">
    <location>
        <begin position="68"/>
        <end position="115"/>
    </location>
</feature>
<dbReference type="SUPFAM" id="SSF81383">
    <property type="entry name" value="F-box domain"/>
    <property type="match status" value="1"/>
</dbReference>
<comment type="caution">
    <text evidence="2">The sequence shown here is derived from an EMBL/GenBank/DDBJ whole genome shotgun (WGS) entry which is preliminary data.</text>
</comment>
<organism evidence="2 3">
    <name type="scientific">Apiospora marii</name>
    <dbReference type="NCBI Taxonomy" id="335849"/>
    <lineage>
        <taxon>Eukaryota</taxon>
        <taxon>Fungi</taxon>
        <taxon>Dikarya</taxon>
        <taxon>Ascomycota</taxon>
        <taxon>Pezizomycotina</taxon>
        <taxon>Sordariomycetes</taxon>
        <taxon>Xylariomycetidae</taxon>
        <taxon>Amphisphaeriales</taxon>
        <taxon>Apiosporaceae</taxon>
        <taxon>Apiospora</taxon>
    </lineage>
</organism>
<dbReference type="EMBL" id="JAQQWI010000004">
    <property type="protein sequence ID" value="KAK8036499.1"/>
    <property type="molecule type" value="Genomic_DNA"/>
</dbReference>
<sequence length="349" mass="39303">MAFDPFSIYDVPPELETEEPTEEAILRLCASSQEQLARRLVSSSREETEAVQDSLRTAFSSNPPVASLGDLDRLPREIVAMILPHLDVLSYFRFRQLNRLARQLCTELVKEYQVIVTHGLQGLRGLLCGNLDHRFTILDLYRVLTTRDCVLCGAFGGFMYLPSALRCCYPCITTADELLVLDSAVFYEQAGVSLADAQPILVGSTLRTVPGPYDKSDQQDKPENDRPQYLISAKEALEELAAHGLLHQPTSLSKMASEHQQFSTRSMASTALPWYNPHTSEADDGVCCEGEQGDYEWTEHISDRIERAKLDRSFPTEEFFSHFLGCDAAKSWWAVVKYSGQDTRYMKLV</sequence>
<dbReference type="Proteomes" id="UP001396898">
    <property type="component" value="Unassembled WGS sequence"/>
</dbReference>
<gene>
    <name evidence="2" type="ORF">PG991_001636</name>
</gene>
<protein>
    <recommendedName>
        <fullName evidence="1">F-box domain-containing protein</fullName>
    </recommendedName>
</protein>
<dbReference type="PROSITE" id="PS50181">
    <property type="entry name" value="FBOX"/>
    <property type="match status" value="1"/>
</dbReference>
<name>A0ABR1SS00_9PEZI</name>
<evidence type="ECO:0000259" key="1">
    <source>
        <dbReference type="PROSITE" id="PS50181"/>
    </source>
</evidence>
<dbReference type="InterPro" id="IPR036047">
    <property type="entry name" value="F-box-like_dom_sf"/>
</dbReference>
<dbReference type="InterPro" id="IPR001810">
    <property type="entry name" value="F-box_dom"/>
</dbReference>
<evidence type="ECO:0000313" key="3">
    <source>
        <dbReference type="Proteomes" id="UP001396898"/>
    </source>
</evidence>
<accession>A0ABR1SS00</accession>